<dbReference type="GO" id="GO:0003924">
    <property type="term" value="F:GTPase activity"/>
    <property type="evidence" value="ECO:0007669"/>
    <property type="project" value="InterPro"/>
</dbReference>
<evidence type="ECO:0000256" key="8">
    <source>
        <dbReference type="ARBA" id="ARBA00049117"/>
    </source>
</evidence>
<dbReference type="PANTHER" id="PTHR23115">
    <property type="entry name" value="TRANSLATION FACTOR"/>
    <property type="match status" value="1"/>
</dbReference>
<dbReference type="PROSITE" id="PS00301">
    <property type="entry name" value="G_TR_1"/>
    <property type="match status" value="1"/>
</dbReference>
<name>A0A0F9T4F6_9ZZZZ</name>
<dbReference type="GO" id="GO:0005737">
    <property type="term" value="C:cytoplasm"/>
    <property type="evidence" value="ECO:0007669"/>
    <property type="project" value="UniProtKB-SubCell"/>
</dbReference>
<evidence type="ECO:0000256" key="2">
    <source>
        <dbReference type="ARBA" id="ARBA00022490"/>
    </source>
</evidence>
<evidence type="ECO:0000256" key="5">
    <source>
        <dbReference type="ARBA" id="ARBA00022801"/>
    </source>
</evidence>
<dbReference type="InterPro" id="IPR009001">
    <property type="entry name" value="Transl_elong_EF1A/Init_IF2_C"/>
</dbReference>
<dbReference type="SUPFAM" id="SSF50465">
    <property type="entry name" value="EF-Tu/eEF-1alpha/eIF2-gamma C-terminal domain"/>
    <property type="match status" value="1"/>
</dbReference>
<dbReference type="InterPro" id="IPR050100">
    <property type="entry name" value="TRAFAC_GTPase_members"/>
</dbReference>
<gene>
    <name evidence="10" type="ORF">LCGC14_0773800</name>
</gene>
<sequence>MSTKQKDHLNLVVIGHIDHGKSTMMGALLIEAGAVSEREARELEKLAKEYDRDSWSYAFVFDRLKEERARGITIDLAFRKFETKTKYFTIIDAPGHADFVKNMITGASQADAAILVVSGKKGEMEVGIAANGQTREHAYLAQTLGVKQLVVAINKADIYNYSEERFNECKEAVGDLLKSIGFKNVNYIPTSGMAMDNLAKKSDKLGWYDGPTIMEAIDQFDLPEKPTGKPLRLPIQDSYKIKGTGVVPVGRVETGILKRGDKIIIMPTGFEGEIRSIEMHHEEIPEAIPGDNIGFSIRGITIEDASRGDCLGHPSDPPTVINPNGKWTGQIIVIWHPTALAQGYCPVVHAHTAQVAAKFHSLVKKLDQKTGAVLEDSPKFLKKNEAAIVELQPIKKMCLEKYEDFPEMGRFAVRDMGRTVAVGIVKDIDIGTSIVKEKEA</sequence>
<dbReference type="Gene3D" id="2.40.30.10">
    <property type="entry name" value="Translation factors"/>
    <property type="match status" value="2"/>
</dbReference>
<dbReference type="CDD" id="cd03705">
    <property type="entry name" value="EF1_alpha_III"/>
    <property type="match status" value="1"/>
</dbReference>
<comment type="subcellular location">
    <subcellularLocation>
        <location evidence="1">Cytoplasm</location>
    </subcellularLocation>
</comment>
<reference evidence="10" key="1">
    <citation type="journal article" date="2015" name="Nature">
        <title>Complex archaea that bridge the gap between prokaryotes and eukaryotes.</title>
        <authorList>
            <person name="Spang A."/>
            <person name="Saw J.H."/>
            <person name="Jorgensen S.L."/>
            <person name="Zaremba-Niedzwiedzka K."/>
            <person name="Martijn J."/>
            <person name="Lind A.E."/>
            <person name="van Eijk R."/>
            <person name="Schleper C."/>
            <person name="Guy L."/>
            <person name="Ettema T.J."/>
        </authorList>
    </citation>
    <scope>NUCLEOTIDE SEQUENCE</scope>
</reference>
<dbReference type="FunFam" id="2.40.30.10:FF:000020">
    <property type="entry name" value="Translation elongation factor EF-1"/>
    <property type="match status" value="1"/>
</dbReference>
<dbReference type="AlphaFoldDB" id="A0A0F9T4F6"/>
<dbReference type="EMBL" id="LAZR01001967">
    <property type="protein sequence ID" value="KKN36408.1"/>
    <property type="molecule type" value="Genomic_DNA"/>
</dbReference>
<dbReference type="SUPFAM" id="SSF52540">
    <property type="entry name" value="P-loop containing nucleoside triphosphate hydrolases"/>
    <property type="match status" value="1"/>
</dbReference>
<dbReference type="InterPro" id="IPR031157">
    <property type="entry name" value="G_TR_CS"/>
</dbReference>
<evidence type="ECO:0000256" key="6">
    <source>
        <dbReference type="ARBA" id="ARBA00022917"/>
    </source>
</evidence>
<dbReference type="FunFam" id="2.40.30.10:FF:000005">
    <property type="entry name" value="Elongation factor 1-alpha"/>
    <property type="match status" value="1"/>
</dbReference>
<evidence type="ECO:0000313" key="10">
    <source>
        <dbReference type="EMBL" id="KKN36408.1"/>
    </source>
</evidence>
<dbReference type="Pfam" id="PF03144">
    <property type="entry name" value="GTP_EFTU_D2"/>
    <property type="match status" value="1"/>
</dbReference>
<dbReference type="HAMAP" id="MF_00118_A">
    <property type="entry name" value="EF_Tu_A"/>
    <property type="match status" value="1"/>
</dbReference>
<evidence type="ECO:0000256" key="3">
    <source>
        <dbReference type="ARBA" id="ARBA00022741"/>
    </source>
</evidence>
<proteinExistence type="inferred from homology"/>
<evidence type="ECO:0000256" key="1">
    <source>
        <dbReference type="ARBA" id="ARBA00004496"/>
    </source>
</evidence>
<dbReference type="NCBIfam" id="TIGR00483">
    <property type="entry name" value="EF-1_alpha"/>
    <property type="match status" value="1"/>
</dbReference>
<dbReference type="CDD" id="cd03693">
    <property type="entry name" value="EF1_alpha_II"/>
    <property type="match status" value="1"/>
</dbReference>
<evidence type="ECO:0000259" key="9">
    <source>
        <dbReference type="PROSITE" id="PS51722"/>
    </source>
</evidence>
<keyword evidence="5" id="KW-0378">Hydrolase</keyword>
<dbReference type="PRINTS" id="PR00315">
    <property type="entry name" value="ELONGATNFCT"/>
</dbReference>
<dbReference type="InterPro" id="IPR004539">
    <property type="entry name" value="Transl_elong_EF1A_euk/arc"/>
</dbReference>
<keyword evidence="4" id="KW-0251">Elongation factor</keyword>
<organism evidence="10">
    <name type="scientific">marine sediment metagenome</name>
    <dbReference type="NCBI Taxonomy" id="412755"/>
    <lineage>
        <taxon>unclassified sequences</taxon>
        <taxon>metagenomes</taxon>
        <taxon>ecological metagenomes</taxon>
    </lineage>
</organism>
<protein>
    <recommendedName>
        <fullName evidence="9">Tr-type G domain-containing protein</fullName>
    </recommendedName>
</protein>
<dbReference type="InterPro" id="IPR000795">
    <property type="entry name" value="T_Tr_GTP-bd_dom"/>
</dbReference>
<dbReference type="CDD" id="cd01883">
    <property type="entry name" value="EF1_alpha"/>
    <property type="match status" value="1"/>
</dbReference>
<keyword evidence="3" id="KW-0547">Nucleotide-binding</keyword>
<keyword evidence="6" id="KW-0648">Protein biosynthesis</keyword>
<dbReference type="Pfam" id="PF00009">
    <property type="entry name" value="GTP_EFTU"/>
    <property type="match status" value="1"/>
</dbReference>
<comment type="catalytic activity">
    <reaction evidence="8">
        <text>GTP + H2O = GDP + phosphate + H(+)</text>
        <dbReference type="Rhea" id="RHEA:19669"/>
        <dbReference type="ChEBI" id="CHEBI:15377"/>
        <dbReference type="ChEBI" id="CHEBI:15378"/>
        <dbReference type="ChEBI" id="CHEBI:37565"/>
        <dbReference type="ChEBI" id="CHEBI:43474"/>
        <dbReference type="ChEBI" id="CHEBI:58189"/>
    </reaction>
    <physiologicalReaction direction="left-to-right" evidence="8">
        <dbReference type="Rhea" id="RHEA:19670"/>
    </physiologicalReaction>
</comment>
<keyword evidence="7" id="KW-0342">GTP-binding</keyword>
<dbReference type="PROSITE" id="PS51722">
    <property type="entry name" value="G_TR_2"/>
    <property type="match status" value="1"/>
</dbReference>
<dbReference type="InterPro" id="IPR004161">
    <property type="entry name" value="EFTu-like_2"/>
</dbReference>
<dbReference type="FunFam" id="3.40.50.300:FF:000204">
    <property type="entry name" value="Translation elongation factor Tu"/>
    <property type="match status" value="1"/>
</dbReference>
<dbReference type="GO" id="GO:0005525">
    <property type="term" value="F:GTP binding"/>
    <property type="evidence" value="ECO:0007669"/>
    <property type="project" value="UniProtKB-KW"/>
</dbReference>
<feature type="domain" description="Tr-type G" evidence="9">
    <location>
        <begin position="6"/>
        <end position="227"/>
    </location>
</feature>
<dbReference type="Pfam" id="PF22594">
    <property type="entry name" value="GTP-eEF1A_C"/>
    <property type="match status" value="1"/>
</dbReference>
<dbReference type="InterPro" id="IPR027417">
    <property type="entry name" value="P-loop_NTPase"/>
</dbReference>
<evidence type="ECO:0000256" key="4">
    <source>
        <dbReference type="ARBA" id="ARBA00022768"/>
    </source>
</evidence>
<dbReference type="GO" id="GO:0003746">
    <property type="term" value="F:translation elongation factor activity"/>
    <property type="evidence" value="ECO:0007669"/>
    <property type="project" value="UniProtKB-KW"/>
</dbReference>
<accession>A0A0F9T4F6</accession>
<evidence type="ECO:0000256" key="7">
    <source>
        <dbReference type="ARBA" id="ARBA00023134"/>
    </source>
</evidence>
<comment type="caution">
    <text evidence="10">The sequence shown here is derived from an EMBL/GenBank/DDBJ whole genome shotgun (WGS) entry which is preliminary data.</text>
</comment>
<keyword evidence="2" id="KW-0963">Cytoplasm</keyword>
<dbReference type="InterPro" id="IPR009000">
    <property type="entry name" value="Transl_B-barrel_sf"/>
</dbReference>
<dbReference type="NCBIfam" id="NF008969">
    <property type="entry name" value="PRK12317.1"/>
    <property type="match status" value="1"/>
</dbReference>
<dbReference type="Gene3D" id="3.40.50.300">
    <property type="entry name" value="P-loop containing nucleotide triphosphate hydrolases"/>
    <property type="match status" value="1"/>
</dbReference>
<dbReference type="InterPro" id="IPR054696">
    <property type="entry name" value="GTP-eEF1A_C"/>
</dbReference>
<dbReference type="SUPFAM" id="SSF50447">
    <property type="entry name" value="Translation proteins"/>
    <property type="match status" value="1"/>
</dbReference>